<evidence type="ECO:0000259" key="6">
    <source>
        <dbReference type="PROSITE" id="PS51005"/>
    </source>
</evidence>
<dbReference type="InterPro" id="IPR036093">
    <property type="entry name" value="NAC_dom_sf"/>
</dbReference>
<sequence>MQNNFRRTGRIPIEYFPPGVRFHPTDEELITHYLHNKVNSIQFWPCIIGEVELYKYDPWKLPEKALYGDDEWYFFSPRDRKYPNGTRPNRKTGSGYWKATGIDRPILCSAATRIGFKKTLVFYSGKAPCGTKTDWVMTEYRLPDTEMQSPRLNGSMRLDDWVIYRLRLKGNKSNKSCEGQVTSINQVEHLESVTMSVPSPSTGTRVNGALIYDLPNDWNISDTHLANQELPHVEIIPSTPKSTNTSENLNVVYNNGIGKDMFEMDYTLQGLLNDGQGDEIKEYGVFKNVQQHNKIGTPETNNLYQANVASFYDQLLTREDFILSPSDVSANLQEFSTQGISKRFYY</sequence>
<feature type="domain" description="NAC" evidence="6">
    <location>
        <begin position="16"/>
        <end position="169"/>
    </location>
</feature>
<comment type="subcellular location">
    <subcellularLocation>
        <location evidence="1">Nucleus</location>
    </subcellularLocation>
</comment>
<dbReference type="GO" id="GO:0006355">
    <property type="term" value="P:regulation of DNA-templated transcription"/>
    <property type="evidence" value="ECO:0007669"/>
    <property type="project" value="InterPro"/>
</dbReference>
<evidence type="ECO:0000256" key="2">
    <source>
        <dbReference type="ARBA" id="ARBA00023015"/>
    </source>
</evidence>
<dbReference type="PROSITE" id="PS51005">
    <property type="entry name" value="NAC"/>
    <property type="match status" value="1"/>
</dbReference>
<name>A0AAV3NVI9_LITER</name>
<evidence type="ECO:0000256" key="1">
    <source>
        <dbReference type="ARBA" id="ARBA00004123"/>
    </source>
</evidence>
<dbReference type="GO" id="GO:0003677">
    <property type="term" value="F:DNA binding"/>
    <property type="evidence" value="ECO:0007669"/>
    <property type="project" value="UniProtKB-KW"/>
</dbReference>
<evidence type="ECO:0000256" key="3">
    <source>
        <dbReference type="ARBA" id="ARBA00023125"/>
    </source>
</evidence>
<keyword evidence="5" id="KW-0539">Nucleus</keyword>
<dbReference type="SUPFAM" id="SSF101941">
    <property type="entry name" value="NAC domain"/>
    <property type="match status" value="1"/>
</dbReference>
<keyword evidence="8" id="KW-1185">Reference proteome</keyword>
<organism evidence="7 8">
    <name type="scientific">Lithospermum erythrorhizon</name>
    <name type="common">Purple gromwell</name>
    <name type="synonym">Lithospermum officinale var. erythrorhizon</name>
    <dbReference type="NCBI Taxonomy" id="34254"/>
    <lineage>
        <taxon>Eukaryota</taxon>
        <taxon>Viridiplantae</taxon>
        <taxon>Streptophyta</taxon>
        <taxon>Embryophyta</taxon>
        <taxon>Tracheophyta</taxon>
        <taxon>Spermatophyta</taxon>
        <taxon>Magnoliopsida</taxon>
        <taxon>eudicotyledons</taxon>
        <taxon>Gunneridae</taxon>
        <taxon>Pentapetalae</taxon>
        <taxon>asterids</taxon>
        <taxon>lamiids</taxon>
        <taxon>Boraginales</taxon>
        <taxon>Boraginaceae</taxon>
        <taxon>Boraginoideae</taxon>
        <taxon>Lithospermeae</taxon>
        <taxon>Lithospermum</taxon>
    </lineage>
</organism>
<dbReference type="EMBL" id="BAABME010000458">
    <property type="protein sequence ID" value="GAA0142948.1"/>
    <property type="molecule type" value="Genomic_DNA"/>
</dbReference>
<dbReference type="Gene3D" id="2.170.150.80">
    <property type="entry name" value="NAC domain"/>
    <property type="match status" value="1"/>
</dbReference>
<comment type="caution">
    <text evidence="7">The sequence shown here is derived from an EMBL/GenBank/DDBJ whole genome shotgun (WGS) entry which is preliminary data.</text>
</comment>
<dbReference type="Pfam" id="PF02365">
    <property type="entry name" value="NAM"/>
    <property type="match status" value="1"/>
</dbReference>
<dbReference type="PANTHER" id="PTHR31744:SF233">
    <property type="entry name" value="NAC DOMAIN-CONTAINING PROTEIN 72-LIKE"/>
    <property type="match status" value="1"/>
</dbReference>
<keyword evidence="3 7" id="KW-0238">DNA-binding</keyword>
<accession>A0AAV3NVI9</accession>
<dbReference type="GO" id="GO:0005634">
    <property type="term" value="C:nucleus"/>
    <property type="evidence" value="ECO:0007669"/>
    <property type="project" value="UniProtKB-SubCell"/>
</dbReference>
<dbReference type="AlphaFoldDB" id="A0AAV3NVI9"/>
<keyword evidence="2" id="KW-0805">Transcription regulation</keyword>
<dbReference type="PANTHER" id="PTHR31744">
    <property type="entry name" value="PROTEIN CUP-SHAPED COTYLEDON 2-RELATED"/>
    <property type="match status" value="1"/>
</dbReference>
<reference evidence="7 8" key="1">
    <citation type="submission" date="2024-01" db="EMBL/GenBank/DDBJ databases">
        <title>The complete chloroplast genome sequence of Lithospermum erythrorhizon: insights into the phylogenetic relationship among Boraginaceae species and the maternal lineages of purple gromwells.</title>
        <authorList>
            <person name="Okada T."/>
            <person name="Watanabe K."/>
        </authorList>
    </citation>
    <scope>NUCLEOTIDE SEQUENCE [LARGE SCALE GENOMIC DNA]</scope>
</reference>
<dbReference type="Proteomes" id="UP001454036">
    <property type="component" value="Unassembled WGS sequence"/>
</dbReference>
<evidence type="ECO:0000313" key="8">
    <source>
        <dbReference type="Proteomes" id="UP001454036"/>
    </source>
</evidence>
<evidence type="ECO:0000256" key="5">
    <source>
        <dbReference type="ARBA" id="ARBA00023242"/>
    </source>
</evidence>
<protein>
    <submittedName>
        <fullName evidence="7">DNA-binding transcription factor</fullName>
    </submittedName>
</protein>
<proteinExistence type="predicted"/>
<gene>
    <name evidence="7" type="ORF">LIER_03739</name>
</gene>
<evidence type="ECO:0000313" key="7">
    <source>
        <dbReference type="EMBL" id="GAA0142948.1"/>
    </source>
</evidence>
<keyword evidence="4" id="KW-0804">Transcription</keyword>
<dbReference type="InterPro" id="IPR003441">
    <property type="entry name" value="NAC-dom"/>
</dbReference>
<evidence type="ECO:0000256" key="4">
    <source>
        <dbReference type="ARBA" id="ARBA00023163"/>
    </source>
</evidence>